<proteinExistence type="predicted"/>
<dbReference type="GO" id="GO:0000976">
    <property type="term" value="F:transcription cis-regulatory region binding"/>
    <property type="evidence" value="ECO:0007669"/>
    <property type="project" value="TreeGrafter"/>
</dbReference>
<dbReference type="PANTHER" id="PTHR30055">
    <property type="entry name" value="HTH-TYPE TRANSCRIPTIONAL REGULATOR RUTR"/>
    <property type="match status" value="1"/>
</dbReference>
<gene>
    <name evidence="6" type="primary">slmA_2</name>
    <name evidence="6" type="ORF">AW0309160_03309</name>
</gene>
<dbReference type="GO" id="GO:0003700">
    <property type="term" value="F:DNA-binding transcription factor activity"/>
    <property type="evidence" value="ECO:0007669"/>
    <property type="project" value="TreeGrafter"/>
</dbReference>
<dbReference type="PRINTS" id="PR00455">
    <property type="entry name" value="HTHTETR"/>
</dbReference>
<evidence type="ECO:0000256" key="1">
    <source>
        <dbReference type="ARBA" id="ARBA00023015"/>
    </source>
</evidence>
<evidence type="ECO:0000313" key="6">
    <source>
        <dbReference type="EMBL" id="VVV05826.1"/>
    </source>
</evidence>
<evidence type="ECO:0000256" key="4">
    <source>
        <dbReference type="PROSITE-ProRule" id="PRU00335"/>
    </source>
</evidence>
<evidence type="ECO:0000256" key="2">
    <source>
        <dbReference type="ARBA" id="ARBA00023125"/>
    </source>
</evidence>
<dbReference type="InterPro" id="IPR009057">
    <property type="entry name" value="Homeodomain-like_sf"/>
</dbReference>
<dbReference type="EMBL" id="LR721751">
    <property type="protein sequence ID" value="VVV05826.1"/>
    <property type="molecule type" value="Genomic_DNA"/>
</dbReference>
<dbReference type="InterPro" id="IPR001647">
    <property type="entry name" value="HTH_TetR"/>
</dbReference>
<dbReference type="FunFam" id="1.10.10.60:FF:000141">
    <property type="entry name" value="TetR family transcriptional regulator"/>
    <property type="match status" value="1"/>
</dbReference>
<feature type="DNA-binding region" description="H-T-H motif" evidence="4">
    <location>
        <begin position="60"/>
        <end position="79"/>
    </location>
</feature>
<name>A0A5Q4YYW2_9GAMM</name>
<dbReference type="SUPFAM" id="SSF46689">
    <property type="entry name" value="Homeodomain-like"/>
    <property type="match status" value="1"/>
</dbReference>
<keyword evidence="1" id="KW-0805">Transcription regulation</keyword>
<organism evidence="6">
    <name type="scientific">Aliivibrio wodanis</name>
    <dbReference type="NCBI Taxonomy" id="80852"/>
    <lineage>
        <taxon>Bacteria</taxon>
        <taxon>Pseudomonadati</taxon>
        <taxon>Pseudomonadota</taxon>
        <taxon>Gammaproteobacteria</taxon>
        <taxon>Vibrionales</taxon>
        <taxon>Vibrionaceae</taxon>
        <taxon>Aliivibrio</taxon>
    </lineage>
</organism>
<feature type="domain" description="HTH tetR-type" evidence="5">
    <location>
        <begin position="37"/>
        <end position="97"/>
    </location>
</feature>
<dbReference type="Pfam" id="PF14246">
    <property type="entry name" value="TetR_C_7"/>
    <property type="match status" value="1"/>
</dbReference>
<dbReference type="Gene3D" id="1.10.10.60">
    <property type="entry name" value="Homeodomain-like"/>
    <property type="match status" value="1"/>
</dbReference>
<dbReference type="InterPro" id="IPR036271">
    <property type="entry name" value="Tet_transcr_reg_TetR-rel_C_sf"/>
</dbReference>
<dbReference type="SUPFAM" id="SSF48498">
    <property type="entry name" value="Tetracyclin repressor-like, C-terminal domain"/>
    <property type="match status" value="1"/>
</dbReference>
<protein>
    <submittedName>
        <fullName evidence="6">Nucleoid occlusion factor SlmA</fullName>
    </submittedName>
</protein>
<keyword evidence="3" id="KW-0804">Transcription</keyword>
<dbReference type="PANTHER" id="PTHR30055:SF224">
    <property type="entry name" value="TRANSCRIPTIONAL REGULATOR TETR FAMILY"/>
    <property type="match status" value="1"/>
</dbReference>
<dbReference type="PROSITE" id="PS50977">
    <property type="entry name" value="HTH_TETR_2"/>
    <property type="match status" value="1"/>
</dbReference>
<dbReference type="InterPro" id="IPR050109">
    <property type="entry name" value="HTH-type_TetR-like_transc_reg"/>
</dbReference>
<dbReference type="Pfam" id="PF00440">
    <property type="entry name" value="TetR_N"/>
    <property type="match status" value="1"/>
</dbReference>
<dbReference type="AlphaFoldDB" id="A0A5Q4YYW2"/>
<evidence type="ECO:0000259" key="5">
    <source>
        <dbReference type="PROSITE" id="PS50977"/>
    </source>
</evidence>
<evidence type="ECO:0000256" key="3">
    <source>
        <dbReference type="ARBA" id="ARBA00023163"/>
    </source>
</evidence>
<sequence>MAKLSGSKLLSVLFYFEWVECSKFSDGGTMKKLTRSQQKHLDIINAAKEEFIEHGFLAANMDRITSSAEVSKRTLYRHFESKEVLFESVLTIINDSVNENVSYQFDEEKSTEEQLNDIAYKEIEILYQIYGISLARTIVMEFLRQPDMAKNLITNIYSIRAITQWFNAAIEAGRLKNVDSKLMTDVYVSLFQGLLFWPQVMNLDTEPTGDAVKSKVDTVTSIFIQSYGIK</sequence>
<reference evidence="6" key="1">
    <citation type="submission" date="2019-09" db="EMBL/GenBank/DDBJ databases">
        <authorList>
            <person name="Hjerde E."/>
        </authorList>
    </citation>
    <scope>NUCLEOTIDE SEQUENCE</scope>
    <source>
        <strain evidence="6">06/09/160</strain>
    </source>
</reference>
<dbReference type="InterPro" id="IPR039536">
    <property type="entry name" value="TetR_C_Proteobacteria"/>
</dbReference>
<keyword evidence="2 4" id="KW-0238">DNA-binding</keyword>
<dbReference type="Gene3D" id="1.10.357.10">
    <property type="entry name" value="Tetracycline Repressor, domain 2"/>
    <property type="match status" value="1"/>
</dbReference>
<accession>A0A5Q4YYW2</accession>